<feature type="transmembrane region" description="Helical" evidence="1">
    <location>
        <begin position="12"/>
        <end position="32"/>
    </location>
</feature>
<dbReference type="Proteomes" id="UP000254601">
    <property type="component" value="Unassembled WGS sequence"/>
</dbReference>
<sequence>MIALYNKPTEDIWQMILIVLMVIFYILFIKIFLNKEYSGKQKDVLFVFGAIQIGVTASVIKAPYAIFSLNVAASIAFLIVPMYMAYLLTKDQKKE</sequence>
<keyword evidence="1" id="KW-0812">Transmembrane</keyword>
<name>A0A380MZS4_9GAMM</name>
<dbReference type="EMBL" id="UHIC01000001">
    <property type="protein sequence ID" value="SUO97181.1"/>
    <property type="molecule type" value="Genomic_DNA"/>
</dbReference>
<reference evidence="2 3" key="1">
    <citation type="submission" date="2018-06" db="EMBL/GenBank/DDBJ databases">
        <authorList>
            <consortium name="Pathogen Informatics"/>
            <person name="Doyle S."/>
        </authorList>
    </citation>
    <scope>NUCLEOTIDE SEQUENCE [LARGE SCALE GENOMIC DNA]</scope>
    <source>
        <strain evidence="2 3">NCTC13337</strain>
    </source>
</reference>
<feature type="transmembrane region" description="Helical" evidence="1">
    <location>
        <begin position="44"/>
        <end position="60"/>
    </location>
</feature>
<keyword evidence="1" id="KW-0472">Membrane</keyword>
<evidence type="ECO:0000313" key="3">
    <source>
        <dbReference type="Proteomes" id="UP000254601"/>
    </source>
</evidence>
<evidence type="ECO:0000313" key="2">
    <source>
        <dbReference type="EMBL" id="SUO97181.1"/>
    </source>
</evidence>
<protein>
    <submittedName>
        <fullName evidence="2">Uncharacterized protein</fullName>
    </submittedName>
</protein>
<evidence type="ECO:0000256" key="1">
    <source>
        <dbReference type="SAM" id="Phobius"/>
    </source>
</evidence>
<accession>A0A380MZS4</accession>
<organism evidence="2 3">
    <name type="scientific">Suttonella ornithocola</name>
    <dbReference type="NCBI Taxonomy" id="279832"/>
    <lineage>
        <taxon>Bacteria</taxon>
        <taxon>Pseudomonadati</taxon>
        <taxon>Pseudomonadota</taxon>
        <taxon>Gammaproteobacteria</taxon>
        <taxon>Cardiobacteriales</taxon>
        <taxon>Cardiobacteriaceae</taxon>
        <taxon>Suttonella</taxon>
    </lineage>
</organism>
<feature type="transmembrane region" description="Helical" evidence="1">
    <location>
        <begin position="66"/>
        <end position="88"/>
    </location>
</feature>
<keyword evidence="3" id="KW-1185">Reference proteome</keyword>
<dbReference type="RefSeq" id="WP_072576468.1">
    <property type="nucleotide sequence ID" value="NZ_LWHB01000075.1"/>
</dbReference>
<keyword evidence="1" id="KW-1133">Transmembrane helix</keyword>
<proteinExistence type="predicted"/>
<gene>
    <name evidence="2" type="ORF">NCTC13337_02236</name>
</gene>
<dbReference type="AlphaFoldDB" id="A0A380MZS4"/>